<keyword evidence="5 13" id="KW-0812">Transmembrane</keyword>
<keyword evidence="9" id="KW-0811">Translocation</keyword>
<accession>A0A8T1M6I5</accession>
<dbReference type="GO" id="GO:0030674">
    <property type="term" value="F:protein-macromolecule adaptor activity"/>
    <property type="evidence" value="ECO:0007669"/>
    <property type="project" value="TreeGrafter"/>
</dbReference>
<dbReference type="GO" id="GO:0015031">
    <property type="term" value="P:protein transport"/>
    <property type="evidence" value="ECO:0007669"/>
    <property type="project" value="UniProtKB-KW"/>
</dbReference>
<evidence type="ECO:0000256" key="11">
    <source>
        <dbReference type="ARBA" id="ARBA00023136"/>
    </source>
</evidence>
<keyword evidence="12" id="KW-0539">Nucleus</keyword>
<sequence length="660" mass="72982">MPYQLVGQVSFAGASSFISSSCSMSAVQQEIYFRLMFSCLLSAGVSSLSLFSLACIGHIRLTYPWRWVTDTLWDVLSIGQLLAYTCNCLIVSSITILFYIRISVADRIARKYYQLGTNILWNSIQMLLLSAGLAGLDTLFVLHVLAPSKYASIFSDTHFTFNQRAHCLVSYGAFMGFVSSVTFVIFNRLTLLYSHTPARLLDIVGEHTVQRALTTVGRVLYFIPLYALCPKPFCGLRQQRLPLLWLLLDIRMFLLLFVVGFHLQFSWSCALSILKWQFSKPLASSVSTIVKTPESALNVFYESSTPIEKNLALERLADLVAIDPSARASVFSLNTLGGRPLLWRQISSWSTSVIEQFVTKVHRANADVMSKTTSVTIPPFEVKYQDHLPASFRTQVRQRLGIGSAVQLTPRNAPSSTDARPSLMDSLARRELGEAANILCVRASNLASKLPLLQSLKADIPYAITADLFAGPLEDVSTSAQVYTGGQSLIWAIEILACLTLASYTEDTYGSVQRSLGRILSLFADGLEVVERHLRLVGLLTKDVGSNVYPIPEDGLSNSPGELPASDSPVSARLTPYTNPVAACKAEDICNLSYYRLTSDPTLPWRVYATLTWAATNCLRQFGDHLDSIQMSQKARQRLRLAAVTRLASGQLNGSIQTHY</sequence>
<evidence type="ECO:0000256" key="12">
    <source>
        <dbReference type="ARBA" id="ARBA00023242"/>
    </source>
</evidence>
<keyword evidence="15" id="KW-1185">Reference proteome</keyword>
<dbReference type="PANTHER" id="PTHR13269">
    <property type="entry name" value="NUCLEOPORIN NDC1"/>
    <property type="match status" value="1"/>
</dbReference>
<feature type="transmembrane region" description="Helical" evidence="13">
    <location>
        <begin position="124"/>
        <end position="146"/>
    </location>
</feature>
<feature type="transmembrane region" description="Helical" evidence="13">
    <location>
        <begin position="81"/>
        <end position="104"/>
    </location>
</feature>
<evidence type="ECO:0000256" key="13">
    <source>
        <dbReference type="SAM" id="Phobius"/>
    </source>
</evidence>
<dbReference type="Pfam" id="PF09531">
    <property type="entry name" value="Ndc1_Nup"/>
    <property type="match status" value="1"/>
</dbReference>
<keyword evidence="8 13" id="KW-1133">Transmembrane helix</keyword>
<proteinExistence type="inferred from homology"/>
<evidence type="ECO:0000256" key="7">
    <source>
        <dbReference type="ARBA" id="ARBA00022927"/>
    </source>
</evidence>
<organism evidence="14 15">
    <name type="scientific">Clonorchis sinensis</name>
    <name type="common">Chinese liver fluke</name>
    <dbReference type="NCBI Taxonomy" id="79923"/>
    <lineage>
        <taxon>Eukaryota</taxon>
        <taxon>Metazoa</taxon>
        <taxon>Spiralia</taxon>
        <taxon>Lophotrochozoa</taxon>
        <taxon>Platyhelminthes</taxon>
        <taxon>Trematoda</taxon>
        <taxon>Digenea</taxon>
        <taxon>Opisthorchiida</taxon>
        <taxon>Opisthorchiata</taxon>
        <taxon>Opisthorchiidae</taxon>
        <taxon>Clonorchis</taxon>
    </lineage>
</organism>
<comment type="caution">
    <text evidence="14">The sequence shown here is derived from an EMBL/GenBank/DDBJ whole genome shotgun (WGS) entry which is preliminary data.</text>
</comment>
<reference evidence="14 15" key="1">
    <citation type="journal article" date="2018" name="Biotechnol. Adv.">
        <title>Improved genomic resources and new bioinformatic workflow for the carcinogenic parasite Clonorchis sinensis: Biotechnological implications.</title>
        <authorList>
            <person name="Wang D."/>
            <person name="Korhonen P.K."/>
            <person name="Gasser R.B."/>
            <person name="Young N.D."/>
        </authorList>
    </citation>
    <scope>NUCLEOTIDE SEQUENCE [LARGE SCALE GENOMIC DNA]</scope>
    <source>
        <strain evidence="14">Cs-k2</strain>
    </source>
</reference>
<dbReference type="Proteomes" id="UP000286415">
    <property type="component" value="Unassembled WGS sequence"/>
</dbReference>
<dbReference type="GO" id="GO:0070762">
    <property type="term" value="C:nuclear pore transmembrane ring"/>
    <property type="evidence" value="ECO:0007669"/>
    <property type="project" value="TreeGrafter"/>
</dbReference>
<feature type="transmembrane region" description="Helical" evidence="13">
    <location>
        <begin position="167"/>
        <end position="189"/>
    </location>
</feature>
<comment type="subcellular location">
    <subcellularLocation>
        <location evidence="1">Nucleus membrane</location>
        <topology evidence="1">Multi-pass membrane protein</topology>
    </subcellularLocation>
    <subcellularLocation>
        <location evidence="2">Nucleus</location>
        <location evidence="2">Nuclear pore complex</location>
    </subcellularLocation>
</comment>
<dbReference type="PANTHER" id="PTHR13269:SF6">
    <property type="entry name" value="NUCLEOPORIN NDC1"/>
    <property type="match status" value="1"/>
</dbReference>
<evidence type="ECO:0000313" key="15">
    <source>
        <dbReference type="Proteomes" id="UP000286415"/>
    </source>
</evidence>
<evidence type="ECO:0000256" key="3">
    <source>
        <dbReference type="ARBA" id="ARBA00005760"/>
    </source>
</evidence>
<gene>
    <name evidence="14" type="ORF">CSKR_203015</name>
</gene>
<feature type="transmembrane region" description="Helical" evidence="13">
    <location>
        <begin position="241"/>
        <end position="263"/>
    </location>
</feature>
<dbReference type="GO" id="GO:0006999">
    <property type="term" value="P:nuclear pore organization"/>
    <property type="evidence" value="ECO:0007669"/>
    <property type="project" value="TreeGrafter"/>
</dbReference>
<dbReference type="AlphaFoldDB" id="A0A8T1M6I5"/>
<keyword evidence="7" id="KW-0653">Protein transport</keyword>
<evidence type="ECO:0000313" key="14">
    <source>
        <dbReference type="EMBL" id="KAG5444502.1"/>
    </source>
</evidence>
<evidence type="ECO:0000256" key="4">
    <source>
        <dbReference type="ARBA" id="ARBA00022448"/>
    </source>
</evidence>
<evidence type="ECO:0000256" key="10">
    <source>
        <dbReference type="ARBA" id="ARBA00023132"/>
    </source>
</evidence>
<protein>
    <submittedName>
        <fullName evidence="14">Nuclear pore complex subunit</fullName>
    </submittedName>
</protein>
<evidence type="ECO:0000256" key="8">
    <source>
        <dbReference type="ARBA" id="ARBA00022989"/>
    </source>
</evidence>
<feature type="transmembrane region" description="Helical" evidence="13">
    <location>
        <begin position="35"/>
        <end position="61"/>
    </location>
</feature>
<name>A0A8T1M6I5_CLOSI</name>
<dbReference type="OrthoDB" id="67850at2759"/>
<evidence type="ECO:0000256" key="2">
    <source>
        <dbReference type="ARBA" id="ARBA00004567"/>
    </source>
</evidence>
<reference evidence="14 15" key="2">
    <citation type="journal article" date="2021" name="Genomics">
        <title>High-quality reference genome for Clonorchis sinensis.</title>
        <authorList>
            <person name="Young N.D."/>
            <person name="Stroehlein A.J."/>
            <person name="Kinkar L."/>
            <person name="Wang T."/>
            <person name="Sohn W.M."/>
            <person name="Chang B.C.H."/>
            <person name="Kaur P."/>
            <person name="Weisz D."/>
            <person name="Dudchenko O."/>
            <person name="Aiden E.L."/>
            <person name="Korhonen P.K."/>
            <person name="Gasser R.B."/>
        </authorList>
    </citation>
    <scope>NUCLEOTIDE SEQUENCE [LARGE SCALE GENOMIC DNA]</scope>
    <source>
        <strain evidence="14">Cs-k2</strain>
    </source>
</reference>
<dbReference type="EMBL" id="NIRI02000056">
    <property type="protein sequence ID" value="KAG5444502.1"/>
    <property type="molecule type" value="Genomic_DNA"/>
</dbReference>
<dbReference type="GO" id="GO:0031965">
    <property type="term" value="C:nuclear membrane"/>
    <property type="evidence" value="ECO:0007669"/>
    <property type="project" value="UniProtKB-SubCell"/>
</dbReference>
<comment type="similarity">
    <text evidence="3">Belongs to the NDC1 family.</text>
</comment>
<evidence type="ECO:0000256" key="5">
    <source>
        <dbReference type="ARBA" id="ARBA00022692"/>
    </source>
</evidence>
<keyword evidence="6" id="KW-0509">mRNA transport</keyword>
<dbReference type="GO" id="GO:0051028">
    <property type="term" value="P:mRNA transport"/>
    <property type="evidence" value="ECO:0007669"/>
    <property type="project" value="UniProtKB-KW"/>
</dbReference>
<evidence type="ECO:0000256" key="9">
    <source>
        <dbReference type="ARBA" id="ARBA00023010"/>
    </source>
</evidence>
<keyword evidence="11 13" id="KW-0472">Membrane</keyword>
<keyword evidence="4" id="KW-0813">Transport</keyword>
<evidence type="ECO:0000256" key="6">
    <source>
        <dbReference type="ARBA" id="ARBA00022816"/>
    </source>
</evidence>
<evidence type="ECO:0000256" key="1">
    <source>
        <dbReference type="ARBA" id="ARBA00004232"/>
    </source>
</evidence>
<dbReference type="InterPro" id="IPR019049">
    <property type="entry name" value="Nucleoporin_prot_Ndc1/Nup"/>
</dbReference>
<keyword evidence="10" id="KW-0906">Nuclear pore complex</keyword>